<sequence>MESGRKDGLAEEEEEAEKQATQPKLQLKCCANNFERQFVTRSEN</sequence>
<dbReference type="EMBL" id="BT124972">
    <property type="protein sequence ID" value="ADI33999.1"/>
    <property type="molecule type" value="mRNA"/>
</dbReference>
<protein>
    <submittedName>
        <fullName evidence="2">MIP22302p</fullName>
    </submittedName>
</protein>
<feature type="region of interest" description="Disordered" evidence="1">
    <location>
        <begin position="1"/>
        <end position="24"/>
    </location>
</feature>
<organism evidence="2">
    <name type="scientific">Drosophila melanogaster</name>
    <name type="common">Fruit fly</name>
    <dbReference type="NCBI Taxonomy" id="7227"/>
    <lineage>
        <taxon>Eukaryota</taxon>
        <taxon>Metazoa</taxon>
        <taxon>Ecdysozoa</taxon>
        <taxon>Arthropoda</taxon>
        <taxon>Hexapoda</taxon>
        <taxon>Insecta</taxon>
        <taxon>Pterygota</taxon>
        <taxon>Neoptera</taxon>
        <taxon>Endopterygota</taxon>
        <taxon>Diptera</taxon>
        <taxon>Brachycera</taxon>
        <taxon>Muscomorpha</taxon>
        <taxon>Ephydroidea</taxon>
        <taxon>Drosophilidae</taxon>
        <taxon>Drosophila</taxon>
        <taxon>Sophophora</taxon>
    </lineage>
</organism>
<evidence type="ECO:0000256" key="1">
    <source>
        <dbReference type="SAM" id="MobiDB-lite"/>
    </source>
</evidence>
<proteinExistence type="evidence at transcript level"/>
<reference evidence="2" key="1">
    <citation type="submission" date="2010-06" db="EMBL/GenBank/DDBJ databases">
        <authorList>
            <person name="Carlson J."/>
            <person name="Booth B."/>
            <person name="Frise E."/>
            <person name="Sandler J."/>
            <person name="Wan K."/>
            <person name="Yu C."/>
            <person name="Celniker S."/>
        </authorList>
    </citation>
    <scope>NUCLEOTIDE SEQUENCE</scope>
</reference>
<evidence type="ECO:0000313" key="2">
    <source>
        <dbReference type="EMBL" id="ADI33999.1"/>
    </source>
</evidence>
<dbReference type="AlphaFoldDB" id="D6W4S2"/>
<name>D6W4S2_DROME</name>
<accession>D6W4S2</accession>